<dbReference type="EMBL" id="NJHS01000236">
    <property type="protein sequence ID" value="PNJ93818.1"/>
    <property type="molecule type" value="Genomic_DNA"/>
</dbReference>
<name>A0ABX4WIY6_9CYAN</name>
<protein>
    <submittedName>
        <fullName evidence="1">Uncharacterized protein</fullName>
    </submittedName>
</protein>
<dbReference type="Gene3D" id="3.40.50.2000">
    <property type="entry name" value="Glycogen Phosphorylase B"/>
    <property type="match status" value="1"/>
</dbReference>
<accession>A0ABX4WIY6</accession>
<sequence length="102" mass="11079">VCQEILQGGSVNFAVSEFNRASWLNKQRIPLTITPFLLNSLDLGEASVIQFALDNNLKGDIPENFIIRPNGTVPQLKILERASLFIMHGAAGGTREAISGDV</sequence>
<organism evidence="1 2">
    <name type="scientific">Cylindrospermopsis raciborskii C07</name>
    <dbReference type="NCBI Taxonomy" id="2014886"/>
    <lineage>
        <taxon>Bacteria</taxon>
        <taxon>Bacillati</taxon>
        <taxon>Cyanobacteriota</taxon>
        <taxon>Cyanophyceae</taxon>
        <taxon>Nostocales</taxon>
        <taxon>Aphanizomenonaceae</taxon>
        <taxon>Cylindrospermopsis</taxon>
    </lineage>
</organism>
<proteinExistence type="predicted"/>
<feature type="non-terminal residue" evidence="1">
    <location>
        <position position="1"/>
    </location>
</feature>
<keyword evidence="2" id="KW-1185">Reference proteome</keyword>
<gene>
    <name evidence="1" type="ORF">CEP15_14030</name>
</gene>
<evidence type="ECO:0000313" key="1">
    <source>
        <dbReference type="EMBL" id="PNJ93818.1"/>
    </source>
</evidence>
<dbReference type="Proteomes" id="UP000236284">
    <property type="component" value="Unassembled WGS sequence"/>
</dbReference>
<reference evidence="1 2" key="1">
    <citation type="submission" date="2017-06" db="EMBL/GenBank/DDBJ databases">
        <title>Genome variation in co-occurring toxic Cylindrospermopsis raciborskii strains determines phenotypic plasticity.</title>
        <authorList>
            <person name="Willis A."/>
            <person name="Woodhouse J."/>
            <person name="Ongley S."/>
            <person name="Jex A."/>
            <person name="Burford M."/>
            <person name="Neilan B."/>
        </authorList>
    </citation>
    <scope>NUCLEOTIDE SEQUENCE [LARGE SCALE GENOMIC DNA]</scope>
    <source>
        <strain evidence="1 2">C07</strain>
    </source>
</reference>
<comment type="caution">
    <text evidence="1">The sequence shown here is derived from an EMBL/GenBank/DDBJ whole genome shotgun (WGS) entry which is preliminary data.</text>
</comment>
<evidence type="ECO:0000313" key="2">
    <source>
        <dbReference type="Proteomes" id="UP000236284"/>
    </source>
</evidence>
<dbReference type="SUPFAM" id="SSF53756">
    <property type="entry name" value="UDP-Glycosyltransferase/glycogen phosphorylase"/>
    <property type="match status" value="1"/>
</dbReference>